<name>A0A9Q0R4G6_9MAGN</name>
<dbReference type="Proteomes" id="UP001141806">
    <property type="component" value="Unassembled WGS sequence"/>
</dbReference>
<dbReference type="Gene3D" id="2.60.40.150">
    <property type="entry name" value="C2 domain"/>
    <property type="match status" value="1"/>
</dbReference>
<feature type="domain" description="C2" evidence="8">
    <location>
        <begin position="270"/>
        <end position="384"/>
    </location>
</feature>
<evidence type="ECO:0000256" key="3">
    <source>
        <dbReference type="ARBA" id="ARBA00023055"/>
    </source>
</evidence>
<dbReference type="AlphaFoldDB" id="A0A9Q0R4G6"/>
<dbReference type="GO" id="GO:0008289">
    <property type="term" value="F:lipid binding"/>
    <property type="evidence" value="ECO:0007669"/>
    <property type="project" value="UniProtKB-KW"/>
</dbReference>
<dbReference type="EMBL" id="JAMYWD010000001">
    <property type="protein sequence ID" value="KAJ4982422.1"/>
    <property type="molecule type" value="Genomic_DNA"/>
</dbReference>
<feature type="region of interest" description="Disordered" evidence="6">
    <location>
        <begin position="465"/>
        <end position="536"/>
    </location>
</feature>
<dbReference type="CDD" id="cd00030">
    <property type="entry name" value="C2"/>
    <property type="match status" value="1"/>
</dbReference>
<dbReference type="PROSITE" id="PS51847">
    <property type="entry name" value="SMP"/>
    <property type="match status" value="1"/>
</dbReference>
<reference evidence="10" key="1">
    <citation type="journal article" date="2023" name="Plant J.">
        <title>The genome of the king protea, Protea cynaroides.</title>
        <authorList>
            <person name="Chang J."/>
            <person name="Duong T.A."/>
            <person name="Schoeman C."/>
            <person name="Ma X."/>
            <person name="Roodt D."/>
            <person name="Barker N."/>
            <person name="Li Z."/>
            <person name="Van de Peer Y."/>
            <person name="Mizrachi E."/>
        </authorList>
    </citation>
    <scope>NUCLEOTIDE SEQUENCE</scope>
    <source>
        <tissue evidence="10">Young leaves</tissue>
    </source>
</reference>
<feature type="compositionally biased region" description="Low complexity" evidence="6">
    <location>
        <begin position="498"/>
        <end position="509"/>
    </location>
</feature>
<dbReference type="Pfam" id="PF00168">
    <property type="entry name" value="C2"/>
    <property type="match status" value="1"/>
</dbReference>
<organism evidence="10 11">
    <name type="scientific">Protea cynaroides</name>
    <dbReference type="NCBI Taxonomy" id="273540"/>
    <lineage>
        <taxon>Eukaryota</taxon>
        <taxon>Viridiplantae</taxon>
        <taxon>Streptophyta</taxon>
        <taxon>Embryophyta</taxon>
        <taxon>Tracheophyta</taxon>
        <taxon>Spermatophyta</taxon>
        <taxon>Magnoliopsida</taxon>
        <taxon>Proteales</taxon>
        <taxon>Proteaceae</taxon>
        <taxon>Protea</taxon>
    </lineage>
</organism>
<keyword evidence="3" id="KW-0445">Lipid transport</keyword>
<sequence>MDITQVSIIHHVAIVFVLLWILSSFGWCHPVVYFVCLVYLYQVHERCNLRLRKRLQFEESKQANQRRVLSDSETVRWLNHAVEKIWPICMEQIASQRLLLPIIPWFLEKYKPWTAKKAVIQHLYLGRNAPMFTEIRVLRQSADDDHLVLELGMNFLSGDDMSGILAVKMRKRLGFGIWAKMHVTGMHVEGKVLVGVKFLREWPFLGRLRVCFVEPPYFQMTVKPIFSHGLDVTELPGIAGWLDKLLAIAFEQTLVEPNMLVVDVEKFVSAPTERWFSVDEKDPIAYARVEIVEAADLKPSDLNGLADPYVKGQLGPYRFQTKIQKKTLTPVWQEEFKIPICTWESPNLLSLEVRDKDHFVDDTLGDCSVNISDLRDEQRHDMWLPLENIKMGRLHLVVTVDDISGKGEDCLPSEEALNKEDNKNFVATETTQKGSDSNGSSEQSPKFADEFEPINIEGQQQTGVWVHHPGNDFSQSWEPRKGRSRQFETQIQKEDKYSGGSANSAAAVSNKDDSSSISDGNPARTKPKPLNTFQRGLQKLSTVLHRSPRKEELINRSEVVHSPHVNLRAVDEKTTGVKFVMDDNVPVPGTIKDPSAEKGSLDGSSPEASGKGNTKGMAKSILKHAGKSAHSLTHALSRKVSRKFKGEPESASAETDTQGFKGKSDALLTRRGNIQESDSSDEVSTTSTRDYGFTPRFDGIPIDPTFIMENGRESLDLKDQNAQAGYCETPKNSVPVMELSHNDAETTNLDGTKCTDMHDGRPGEESLNSEASEAN</sequence>
<evidence type="ECO:0000256" key="7">
    <source>
        <dbReference type="SAM" id="Phobius"/>
    </source>
</evidence>
<keyword evidence="7" id="KW-0812">Transmembrane</keyword>
<evidence type="ECO:0000256" key="1">
    <source>
        <dbReference type="ARBA" id="ARBA00004370"/>
    </source>
</evidence>
<feature type="region of interest" description="Disordered" evidence="6">
    <location>
        <begin position="581"/>
        <end position="705"/>
    </location>
</feature>
<dbReference type="PANTHER" id="PTHR47042">
    <property type="entry name" value="C2 DOMAIN-CONTAINING PROTEIN-LIKE"/>
    <property type="match status" value="1"/>
</dbReference>
<evidence type="ECO:0000259" key="9">
    <source>
        <dbReference type="PROSITE" id="PS51847"/>
    </source>
</evidence>
<evidence type="ECO:0008006" key="12">
    <source>
        <dbReference type="Google" id="ProtNLM"/>
    </source>
</evidence>
<comment type="caution">
    <text evidence="10">The sequence shown here is derived from an EMBL/GenBank/DDBJ whole genome shotgun (WGS) entry which is preliminary data.</text>
</comment>
<dbReference type="PANTHER" id="PTHR47042:SF4">
    <property type="entry name" value="OS02G0313700 PROTEIN"/>
    <property type="match status" value="1"/>
</dbReference>
<evidence type="ECO:0000256" key="6">
    <source>
        <dbReference type="SAM" id="MobiDB-lite"/>
    </source>
</evidence>
<dbReference type="InterPro" id="IPR000008">
    <property type="entry name" value="C2_dom"/>
</dbReference>
<dbReference type="InterPro" id="IPR052847">
    <property type="entry name" value="Ext_Synaptotagmin/KAHRP-like"/>
</dbReference>
<dbReference type="InterPro" id="IPR031468">
    <property type="entry name" value="SMP_LBD"/>
</dbReference>
<feature type="compositionally biased region" description="Low complexity" evidence="6">
    <location>
        <begin position="765"/>
        <end position="775"/>
    </location>
</feature>
<evidence type="ECO:0000259" key="8">
    <source>
        <dbReference type="PROSITE" id="PS50004"/>
    </source>
</evidence>
<dbReference type="Pfam" id="PF25669">
    <property type="entry name" value="SMP_MUG190-like"/>
    <property type="match status" value="1"/>
</dbReference>
<proteinExistence type="predicted"/>
<evidence type="ECO:0000256" key="5">
    <source>
        <dbReference type="ARBA" id="ARBA00023136"/>
    </source>
</evidence>
<keyword evidence="4" id="KW-0446">Lipid-binding</keyword>
<dbReference type="OrthoDB" id="270970at2759"/>
<comment type="subcellular location">
    <subcellularLocation>
        <location evidence="1">Membrane</location>
    </subcellularLocation>
</comment>
<evidence type="ECO:0000313" key="10">
    <source>
        <dbReference type="EMBL" id="KAJ4982422.1"/>
    </source>
</evidence>
<keyword evidence="7" id="KW-1133">Transmembrane helix</keyword>
<keyword evidence="11" id="KW-1185">Reference proteome</keyword>
<gene>
    <name evidence="10" type="ORF">NE237_033259</name>
</gene>
<dbReference type="InterPro" id="IPR035892">
    <property type="entry name" value="C2_domain_sf"/>
</dbReference>
<feature type="domain" description="SMP-LTD" evidence="9">
    <location>
        <begin position="71"/>
        <end position="265"/>
    </location>
</feature>
<evidence type="ECO:0000256" key="2">
    <source>
        <dbReference type="ARBA" id="ARBA00022448"/>
    </source>
</evidence>
<accession>A0A9Q0R4G6</accession>
<dbReference type="GO" id="GO:0006869">
    <property type="term" value="P:lipid transport"/>
    <property type="evidence" value="ECO:0007669"/>
    <property type="project" value="UniProtKB-KW"/>
</dbReference>
<feature type="region of interest" description="Disordered" evidence="6">
    <location>
        <begin position="742"/>
        <end position="775"/>
    </location>
</feature>
<dbReference type="CDD" id="cd21669">
    <property type="entry name" value="SMP_SF"/>
    <property type="match status" value="1"/>
</dbReference>
<dbReference type="SMART" id="SM00239">
    <property type="entry name" value="C2"/>
    <property type="match status" value="1"/>
</dbReference>
<dbReference type="SUPFAM" id="SSF49562">
    <property type="entry name" value="C2 domain (Calcium/lipid-binding domain, CaLB)"/>
    <property type="match status" value="1"/>
</dbReference>
<feature type="compositionally biased region" description="Basic and acidic residues" evidence="6">
    <location>
        <begin position="753"/>
        <end position="764"/>
    </location>
</feature>
<evidence type="ECO:0000256" key="4">
    <source>
        <dbReference type="ARBA" id="ARBA00023121"/>
    </source>
</evidence>
<evidence type="ECO:0000313" key="11">
    <source>
        <dbReference type="Proteomes" id="UP001141806"/>
    </source>
</evidence>
<protein>
    <recommendedName>
        <fullName evidence="12">C2 domain-containing protein</fullName>
    </recommendedName>
</protein>
<dbReference type="PROSITE" id="PS50004">
    <property type="entry name" value="C2"/>
    <property type="match status" value="1"/>
</dbReference>
<keyword evidence="2" id="KW-0813">Transport</keyword>
<keyword evidence="5 7" id="KW-0472">Membrane</keyword>
<feature type="transmembrane region" description="Helical" evidence="7">
    <location>
        <begin position="12"/>
        <end position="41"/>
    </location>
</feature>
<dbReference type="GO" id="GO:0016020">
    <property type="term" value="C:membrane"/>
    <property type="evidence" value="ECO:0007669"/>
    <property type="project" value="UniProtKB-SubCell"/>
</dbReference>